<evidence type="ECO:0000313" key="2">
    <source>
        <dbReference type="Proteomes" id="UP000830768"/>
    </source>
</evidence>
<dbReference type="EMBL" id="CP090030">
    <property type="protein sequence ID" value="UPK89343.1"/>
    <property type="molecule type" value="Genomic_DNA"/>
</dbReference>
<name>A0ACD3YNB9_FUSSC</name>
<keyword evidence="2" id="KW-1185">Reference proteome</keyword>
<accession>A0ACD3YNB9</accession>
<organism evidence="1 2">
    <name type="scientific">Fusarium solani subsp. cucurbitae</name>
    <name type="common">Neocosmosporum cucurbitae</name>
    <dbReference type="NCBI Taxonomy" id="2747967"/>
    <lineage>
        <taxon>Eukaryota</taxon>
        <taxon>Fungi</taxon>
        <taxon>Dikarya</taxon>
        <taxon>Ascomycota</taxon>
        <taxon>Pezizomycotina</taxon>
        <taxon>Sordariomycetes</taxon>
        <taxon>Hypocreomycetidae</taxon>
        <taxon>Hypocreales</taxon>
        <taxon>Nectriaceae</taxon>
        <taxon>Fusarium</taxon>
        <taxon>Fusarium solani species complex</taxon>
    </lineage>
</organism>
<proteinExistence type="predicted"/>
<evidence type="ECO:0000313" key="1">
    <source>
        <dbReference type="EMBL" id="UPK89343.1"/>
    </source>
</evidence>
<protein>
    <submittedName>
        <fullName evidence="1">Uncharacterized protein</fullName>
    </submittedName>
</protein>
<dbReference type="Proteomes" id="UP000830768">
    <property type="component" value="Chromosome 1"/>
</dbReference>
<gene>
    <name evidence="1" type="ORF">LCI18_000278</name>
</gene>
<reference evidence="1" key="1">
    <citation type="submission" date="2021-11" db="EMBL/GenBank/DDBJ databases">
        <title>Fusarium solani-melongenae Genome sequencing and assembly.</title>
        <authorList>
            <person name="Xie S."/>
            <person name="Huang L."/>
            <person name="Zhang X."/>
        </authorList>
    </citation>
    <scope>NUCLEOTIDE SEQUENCE</scope>
    <source>
        <strain evidence="1">CRI 24-3</strain>
    </source>
</reference>
<sequence>MPAHKRKLPLNPKPQPHRLRSSSRSRKVRYAIDSESDSEKNHRQAPSDSWTRSRHGQQNANADESGDEYVDESEENDDEDEDDETDRDDHNDDSTKDVPRNHESDEETDDDEPPRLTIIPLEQMRDAGDIEYVDFRIHPNSLLFLADLKENNNREWLKAHDREFRRAFKDWETFVERTTSSVMSIDDTIPGLPTKDVMFRIYRDLRFSPDKKPYKAHFSAAWSRTGRKGTYAHYYVHCEPGASFVAGGIFAPNAQQLQSVRLSIDERPRRWRRVLNDNKLKESFMPSLKTGSGEDEALKYFARENKESALKTKPKGYIANYRHIELLKLRKFTLSKKIQDDLLLADDTQEKVTEILRPLVGFITFLNSIVMPDGDSSTSDSDDSEGVD</sequence>